<dbReference type="Proteomes" id="UP000775213">
    <property type="component" value="Unassembled WGS sequence"/>
</dbReference>
<feature type="region of interest" description="Disordered" evidence="1">
    <location>
        <begin position="1"/>
        <end position="75"/>
    </location>
</feature>
<evidence type="ECO:0000256" key="1">
    <source>
        <dbReference type="SAM" id="MobiDB-lite"/>
    </source>
</evidence>
<proteinExistence type="predicted"/>
<keyword evidence="3" id="KW-1185">Reference proteome</keyword>
<evidence type="ECO:0000313" key="3">
    <source>
        <dbReference type="Proteomes" id="UP000775213"/>
    </source>
</evidence>
<dbReference type="EMBL" id="JAGFBR010000013">
    <property type="protein sequence ID" value="KAH0456124.1"/>
    <property type="molecule type" value="Genomic_DNA"/>
</dbReference>
<accession>A0AAV7GKD0</accession>
<comment type="caution">
    <text evidence="2">The sequence shown here is derived from an EMBL/GenBank/DDBJ whole genome shotgun (WGS) entry which is preliminary data.</text>
</comment>
<name>A0AAV7GKD0_DENCH</name>
<protein>
    <submittedName>
        <fullName evidence="2">Uncharacterized protein</fullName>
    </submittedName>
</protein>
<gene>
    <name evidence="2" type="ORF">IEQ34_014031</name>
</gene>
<sequence length="75" mass="7695">MSDPRRVAPAESSFGFGELPAARSSPPVGSYGGVDEEIGEKTRAGPVDESDDGTLLRGTRPVETSDFGGAANSIL</sequence>
<organism evidence="2 3">
    <name type="scientific">Dendrobium chrysotoxum</name>
    <name type="common">Orchid</name>
    <dbReference type="NCBI Taxonomy" id="161865"/>
    <lineage>
        <taxon>Eukaryota</taxon>
        <taxon>Viridiplantae</taxon>
        <taxon>Streptophyta</taxon>
        <taxon>Embryophyta</taxon>
        <taxon>Tracheophyta</taxon>
        <taxon>Spermatophyta</taxon>
        <taxon>Magnoliopsida</taxon>
        <taxon>Liliopsida</taxon>
        <taxon>Asparagales</taxon>
        <taxon>Orchidaceae</taxon>
        <taxon>Epidendroideae</taxon>
        <taxon>Malaxideae</taxon>
        <taxon>Dendrobiinae</taxon>
        <taxon>Dendrobium</taxon>
    </lineage>
</organism>
<dbReference type="AlphaFoldDB" id="A0AAV7GKD0"/>
<reference evidence="2 3" key="1">
    <citation type="journal article" date="2021" name="Hortic Res">
        <title>Chromosome-scale assembly of the Dendrobium chrysotoxum genome enhances the understanding of orchid evolution.</title>
        <authorList>
            <person name="Zhang Y."/>
            <person name="Zhang G.Q."/>
            <person name="Zhang D."/>
            <person name="Liu X.D."/>
            <person name="Xu X.Y."/>
            <person name="Sun W.H."/>
            <person name="Yu X."/>
            <person name="Zhu X."/>
            <person name="Wang Z.W."/>
            <person name="Zhao X."/>
            <person name="Zhong W.Y."/>
            <person name="Chen H."/>
            <person name="Yin W.L."/>
            <person name="Huang T."/>
            <person name="Niu S.C."/>
            <person name="Liu Z.J."/>
        </authorList>
    </citation>
    <scope>NUCLEOTIDE SEQUENCE [LARGE SCALE GENOMIC DNA]</scope>
    <source>
        <strain evidence="2">Lindl</strain>
    </source>
</reference>
<evidence type="ECO:0000313" key="2">
    <source>
        <dbReference type="EMBL" id="KAH0456124.1"/>
    </source>
</evidence>